<dbReference type="AlphaFoldDB" id="A0A4P6FAJ9"/>
<evidence type="ECO:0000256" key="2">
    <source>
        <dbReference type="ARBA" id="ARBA00023204"/>
    </source>
</evidence>
<dbReference type="InterPro" id="IPR051912">
    <property type="entry name" value="Alkylbase_DNA_Glycosylase/TA"/>
</dbReference>
<evidence type="ECO:0000313" key="3">
    <source>
        <dbReference type="EMBL" id="QAY72646.1"/>
    </source>
</evidence>
<evidence type="ECO:0000256" key="1">
    <source>
        <dbReference type="ARBA" id="ARBA00022763"/>
    </source>
</evidence>
<organism evidence="3 4">
    <name type="scientific">Agromyces protaetiae</name>
    <dbReference type="NCBI Taxonomy" id="2509455"/>
    <lineage>
        <taxon>Bacteria</taxon>
        <taxon>Bacillati</taxon>
        <taxon>Actinomycetota</taxon>
        <taxon>Actinomycetes</taxon>
        <taxon>Micrococcales</taxon>
        <taxon>Microbacteriaceae</taxon>
        <taxon>Agromyces</taxon>
    </lineage>
</organism>
<dbReference type="Proteomes" id="UP000291259">
    <property type="component" value="Chromosome"/>
</dbReference>
<dbReference type="GO" id="GO:0032993">
    <property type="term" value="C:protein-DNA complex"/>
    <property type="evidence" value="ECO:0007669"/>
    <property type="project" value="TreeGrafter"/>
</dbReference>
<keyword evidence="2" id="KW-0234">DNA repair</keyword>
<keyword evidence="4" id="KW-1185">Reference proteome</keyword>
<dbReference type="PANTHER" id="PTHR43003:SF5">
    <property type="entry name" value="DNA-3-METHYLADENINE GLYCOSYLASE"/>
    <property type="match status" value="1"/>
</dbReference>
<sequence length="113" mass="12296">MDGSVAVDDDVLTGRTDDEIVENLSTVRGIGEWTAQIFTLVHLGRPDVLPVGDLGIRRGYGLGWRVQAPTAKALRLIGDGYRPYRSVLAWYCWRADELYGMGKPSAVTGAGDT</sequence>
<dbReference type="GO" id="GO:0008725">
    <property type="term" value="F:DNA-3-methyladenine glycosylase activity"/>
    <property type="evidence" value="ECO:0007669"/>
    <property type="project" value="TreeGrafter"/>
</dbReference>
<name>A0A4P6FAJ9_9MICO</name>
<dbReference type="PANTHER" id="PTHR43003">
    <property type="entry name" value="DNA-3-METHYLADENINE GLYCOSYLASE"/>
    <property type="match status" value="1"/>
</dbReference>
<evidence type="ECO:0000313" key="4">
    <source>
        <dbReference type="Proteomes" id="UP000291259"/>
    </source>
</evidence>
<proteinExistence type="predicted"/>
<dbReference type="Gene3D" id="1.10.1670.40">
    <property type="match status" value="1"/>
</dbReference>
<reference evidence="3 4" key="1">
    <citation type="submission" date="2019-01" db="EMBL/GenBank/DDBJ databases">
        <title>Genome sequencing of strain FW100M-8.</title>
        <authorList>
            <person name="Heo J."/>
            <person name="Kim S.-J."/>
            <person name="Kim J.-S."/>
            <person name="Hong S.-B."/>
            <person name="Kwon S.-W."/>
        </authorList>
    </citation>
    <scope>NUCLEOTIDE SEQUENCE [LARGE SCALE GENOMIC DNA]</scope>
    <source>
        <strain evidence="3 4">FW100M-8</strain>
    </source>
</reference>
<dbReference type="GO" id="GO:0032131">
    <property type="term" value="F:alkylated DNA binding"/>
    <property type="evidence" value="ECO:0007669"/>
    <property type="project" value="TreeGrafter"/>
</dbReference>
<dbReference type="KEGG" id="agf:ET445_04085"/>
<evidence type="ECO:0008006" key="5">
    <source>
        <dbReference type="Google" id="ProtNLM"/>
    </source>
</evidence>
<dbReference type="RefSeq" id="WP_129189071.1">
    <property type="nucleotide sequence ID" value="NZ_CP035491.1"/>
</dbReference>
<accession>A0A4P6FAJ9</accession>
<dbReference type="GO" id="GO:0006285">
    <property type="term" value="P:base-excision repair, AP site formation"/>
    <property type="evidence" value="ECO:0007669"/>
    <property type="project" value="TreeGrafter"/>
</dbReference>
<keyword evidence="1" id="KW-0227">DNA damage</keyword>
<dbReference type="GO" id="GO:0043916">
    <property type="term" value="F:DNA-7-methylguanine glycosylase activity"/>
    <property type="evidence" value="ECO:0007669"/>
    <property type="project" value="TreeGrafter"/>
</dbReference>
<dbReference type="EMBL" id="CP035491">
    <property type="protein sequence ID" value="QAY72646.1"/>
    <property type="molecule type" value="Genomic_DNA"/>
</dbReference>
<dbReference type="OrthoDB" id="9811249at2"/>
<gene>
    <name evidence="3" type="ORF">ET445_04085</name>
</gene>
<dbReference type="SUPFAM" id="SSF48150">
    <property type="entry name" value="DNA-glycosylase"/>
    <property type="match status" value="1"/>
</dbReference>
<protein>
    <recommendedName>
        <fullName evidence="5">DNA-3-methyladenine glycosylase 2 family protein</fullName>
    </recommendedName>
</protein>
<dbReference type="GO" id="GO:0006307">
    <property type="term" value="P:DNA alkylation repair"/>
    <property type="evidence" value="ECO:0007669"/>
    <property type="project" value="TreeGrafter"/>
</dbReference>
<dbReference type="InterPro" id="IPR011257">
    <property type="entry name" value="DNA_glycosylase"/>
</dbReference>